<evidence type="ECO:0000313" key="2">
    <source>
        <dbReference type="EMBL" id="RKF07936.1"/>
    </source>
</evidence>
<dbReference type="InterPro" id="IPR003462">
    <property type="entry name" value="ODC_Mu_crystall"/>
</dbReference>
<dbReference type="PANTHER" id="PTHR13812">
    <property type="entry name" value="KETIMINE REDUCTASE MU-CRYSTALLIN"/>
    <property type="match status" value="1"/>
</dbReference>
<dbReference type="Proteomes" id="UP000246132">
    <property type="component" value="Unassembled WGS sequence"/>
</dbReference>
<dbReference type="SUPFAM" id="SSF51735">
    <property type="entry name" value="NAD(P)-binding Rossmann-fold domains"/>
    <property type="match status" value="1"/>
</dbReference>
<comment type="similarity">
    <text evidence="1">Belongs to the ornithine cyclodeaminase/mu-crystallin family.</text>
</comment>
<name>A0A3A8ADE8_9HYPH</name>
<dbReference type="Gene3D" id="3.40.50.720">
    <property type="entry name" value="NAD(P)-binding Rossmann-like Domain"/>
    <property type="match status" value="1"/>
</dbReference>
<protein>
    <submittedName>
        <fullName evidence="2">Ornithine cyclodeaminase family protein</fullName>
    </submittedName>
</protein>
<gene>
    <name evidence="2" type="ORF">DEM25_007000</name>
</gene>
<sequence length="322" mass="33507">MTSVFSLDEIVAALPDVDVVSEVEAGFAAFSRGEVTVPPVGELLFPDVHGEMHIKYGAVRGDDVFVIKVATGFFGNPALGLPPFGGCMLVLSQKTGMVEAVLLEEGELTNHRTAAAGAVAAKHLAPKNVGCIGIIGSGVQARLQADYLRRVTPCRRLMIWGRRDASRNAAARDIAAMGYAVEEAGSPDDVARHCRLIVTTTPAETPLLSADMIAPGTHITAMGSDTPDKNELSPDLLGRADLVVADSIAQCQERGEIFHALGAGAIGEDDVIELGTIIDGGHAGRVGDDAITVSDLTGVAVQDIAIAKAVLARLARSLEAAQ</sequence>
<dbReference type="EMBL" id="QFWV02000004">
    <property type="protein sequence ID" value="RKF07936.1"/>
    <property type="molecule type" value="Genomic_DNA"/>
</dbReference>
<reference evidence="2 3" key="1">
    <citation type="journal article" date="2018" name="Int. J. Syst. Bacteriol.">
        <title>Oceaniradius stylonemae gen. nov., sp. nov., isolated from a red alga, Stylonema cornu-cervi.</title>
        <authorList>
            <person name="Jeong S."/>
        </authorList>
    </citation>
    <scope>NUCLEOTIDE SEQUENCE [LARGE SCALE GENOMIC DNA]</scope>
    <source>
        <strain evidence="2 3">StC1</strain>
    </source>
</reference>
<dbReference type="InterPro" id="IPR023401">
    <property type="entry name" value="ODC_N"/>
</dbReference>
<dbReference type="OrthoDB" id="9801817at2"/>
<dbReference type="PANTHER" id="PTHR13812:SF19">
    <property type="entry name" value="KETIMINE REDUCTASE MU-CRYSTALLIN"/>
    <property type="match status" value="1"/>
</dbReference>
<evidence type="ECO:0000256" key="1">
    <source>
        <dbReference type="ARBA" id="ARBA00008903"/>
    </source>
</evidence>
<dbReference type="InterPro" id="IPR036291">
    <property type="entry name" value="NAD(P)-bd_dom_sf"/>
</dbReference>
<proteinExistence type="inferred from homology"/>
<accession>A0A3A8ADE8</accession>
<keyword evidence="3" id="KW-1185">Reference proteome</keyword>
<dbReference type="Gene3D" id="3.30.1780.10">
    <property type="entry name" value="ornithine cyclodeaminase, domain 1"/>
    <property type="match status" value="1"/>
</dbReference>
<dbReference type="Pfam" id="PF02423">
    <property type="entry name" value="OCD_Mu_crystall"/>
    <property type="match status" value="1"/>
</dbReference>
<dbReference type="PIRSF" id="PIRSF001439">
    <property type="entry name" value="CryM"/>
    <property type="match status" value="1"/>
</dbReference>
<comment type="caution">
    <text evidence="2">The sequence shown here is derived from an EMBL/GenBank/DDBJ whole genome shotgun (WGS) entry which is preliminary data.</text>
</comment>
<dbReference type="AlphaFoldDB" id="A0A3A8ADE8"/>
<organism evidence="2 3">
    <name type="scientific">Oceaniradius stylonematis</name>
    <dbReference type="NCBI Taxonomy" id="2184161"/>
    <lineage>
        <taxon>Bacteria</taxon>
        <taxon>Pseudomonadati</taxon>
        <taxon>Pseudomonadota</taxon>
        <taxon>Alphaproteobacteria</taxon>
        <taxon>Hyphomicrobiales</taxon>
        <taxon>Ahrensiaceae</taxon>
        <taxon>Oceaniradius</taxon>
    </lineage>
</organism>
<dbReference type="GO" id="GO:0005737">
    <property type="term" value="C:cytoplasm"/>
    <property type="evidence" value="ECO:0007669"/>
    <property type="project" value="TreeGrafter"/>
</dbReference>
<evidence type="ECO:0000313" key="3">
    <source>
        <dbReference type="Proteomes" id="UP000246132"/>
    </source>
</evidence>